<dbReference type="OrthoDB" id="9815356at2"/>
<gene>
    <name evidence="6" type="ORF">C7R54_14685</name>
</gene>
<dbReference type="InterPro" id="IPR020846">
    <property type="entry name" value="MFS_dom"/>
</dbReference>
<feature type="transmembrane region" description="Helical" evidence="4">
    <location>
        <begin position="317"/>
        <end position="337"/>
    </location>
</feature>
<feature type="transmembrane region" description="Helical" evidence="4">
    <location>
        <begin position="256"/>
        <end position="276"/>
    </location>
</feature>
<evidence type="ECO:0000256" key="4">
    <source>
        <dbReference type="SAM" id="Phobius"/>
    </source>
</evidence>
<feature type="transmembrane region" description="Helical" evidence="4">
    <location>
        <begin position="411"/>
        <end position="432"/>
    </location>
</feature>
<dbReference type="GO" id="GO:0022857">
    <property type="term" value="F:transmembrane transporter activity"/>
    <property type="evidence" value="ECO:0007669"/>
    <property type="project" value="InterPro"/>
</dbReference>
<feature type="transmembrane region" description="Helical" evidence="4">
    <location>
        <begin position="343"/>
        <end position="362"/>
    </location>
</feature>
<evidence type="ECO:0000313" key="7">
    <source>
        <dbReference type="Proteomes" id="UP000290849"/>
    </source>
</evidence>
<dbReference type="Proteomes" id="UP000290849">
    <property type="component" value="Unassembled WGS sequence"/>
</dbReference>
<evidence type="ECO:0000256" key="3">
    <source>
        <dbReference type="ARBA" id="ARBA00023136"/>
    </source>
</evidence>
<name>A0A4Q1HKL8_9BURK</name>
<feature type="transmembrane region" description="Helical" evidence="4">
    <location>
        <begin position="173"/>
        <end position="192"/>
    </location>
</feature>
<dbReference type="PROSITE" id="PS50850">
    <property type="entry name" value="MFS"/>
    <property type="match status" value="1"/>
</dbReference>
<dbReference type="Gene3D" id="1.20.1250.20">
    <property type="entry name" value="MFS general substrate transporter like domains"/>
    <property type="match status" value="1"/>
</dbReference>
<feature type="transmembrane region" description="Helical" evidence="4">
    <location>
        <begin position="117"/>
        <end position="134"/>
    </location>
</feature>
<dbReference type="Pfam" id="PF07690">
    <property type="entry name" value="MFS_1"/>
    <property type="match status" value="1"/>
</dbReference>
<comment type="caution">
    <text evidence="6">The sequence shown here is derived from an EMBL/GenBank/DDBJ whole genome shotgun (WGS) entry which is preliminary data.</text>
</comment>
<dbReference type="RefSeq" id="WP_129151206.1">
    <property type="nucleotide sequence ID" value="NZ_JBHSDO010000011.1"/>
</dbReference>
<dbReference type="SUPFAM" id="SSF103473">
    <property type="entry name" value="MFS general substrate transporter"/>
    <property type="match status" value="1"/>
</dbReference>
<feature type="transmembrane region" description="Helical" evidence="4">
    <location>
        <begin position="46"/>
        <end position="67"/>
    </location>
</feature>
<reference evidence="6 7" key="1">
    <citation type="journal article" date="2017" name="Int. J. Syst. Evol. Microbiol.">
        <title>Achromobacter aloeverae sp. nov., isolated from the root of Aloe vera (L.) Burm.f.</title>
        <authorList>
            <person name="Kuncharoen N."/>
            <person name="Muramatsu Y."/>
            <person name="Shibata C."/>
            <person name="Kamakura Y."/>
            <person name="Nakagawa Y."/>
            <person name="Tanasupawat S."/>
        </authorList>
    </citation>
    <scope>NUCLEOTIDE SEQUENCE [LARGE SCALE GENOMIC DNA]</scope>
    <source>
        <strain evidence="6 7">AVA-1</strain>
    </source>
</reference>
<accession>A0A4Q1HKL8</accession>
<feature type="transmembrane region" description="Helical" evidence="4">
    <location>
        <begin position="288"/>
        <end position="305"/>
    </location>
</feature>
<keyword evidence="7" id="KW-1185">Reference proteome</keyword>
<feature type="transmembrane region" description="Helical" evidence="4">
    <location>
        <begin position="383"/>
        <end position="405"/>
    </location>
</feature>
<keyword evidence="1 4" id="KW-0812">Transmembrane</keyword>
<dbReference type="EMBL" id="PYAL01000004">
    <property type="protein sequence ID" value="RXN87835.1"/>
    <property type="molecule type" value="Genomic_DNA"/>
</dbReference>
<feature type="transmembrane region" description="Helical" evidence="4">
    <location>
        <begin position="204"/>
        <end position="223"/>
    </location>
</feature>
<dbReference type="AlphaFoldDB" id="A0A4Q1HKL8"/>
<organism evidence="6 7">
    <name type="scientific">Achromobacter aloeverae</name>
    <dbReference type="NCBI Taxonomy" id="1750518"/>
    <lineage>
        <taxon>Bacteria</taxon>
        <taxon>Pseudomonadati</taxon>
        <taxon>Pseudomonadota</taxon>
        <taxon>Betaproteobacteria</taxon>
        <taxon>Burkholderiales</taxon>
        <taxon>Alcaligenaceae</taxon>
        <taxon>Achromobacter</taxon>
    </lineage>
</organism>
<keyword evidence="2 4" id="KW-1133">Transmembrane helix</keyword>
<keyword evidence="3 4" id="KW-0472">Membrane</keyword>
<sequence length="438" mass="44402">MTQLHPASCKPGAQASLPPAHGSCADASSDSVSIAAPKGRDAGSTLTPALTLLLAASVGVIVTNLFAPQTLVAPMAASLGLDMGHSGLIAMMTLLGYACGLFLLVPLADLVENRRLVLVELLVAIAAAGTAAVAGDATGLMAALFVLGMACSAIQVLVPIAADMAAPAQRGRVIGDVMGGLMVGILLARPIASLIAQAWGWRGFYVASALGMSVIALVLVARLPRRRPVARDSYGALIASLWGLLRGEPVLRRRSLSAALAMAAFSLYWSAVALRLAQAPFGFDQVDIAVFALVGAGGAIATPWFGRAGDRGWTRSATLAADALMIAGFGVAAWAGWTRTGSATLPMIAMGMAAVLLDVGVTGDQTLGRRAINMLRPEARGRINGLFVGLFFLGGAAGSALAGIAWVLGGWPAVCVMGAIFSAAALVVGMGGREGAHS</sequence>
<feature type="transmembrane region" description="Helical" evidence="4">
    <location>
        <begin position="87"/>
        <end position="105"/>
    </location>
</feature>
<proteinExistence type="predicted"/>
<evidence type="ECO:0000259" key="5">
    <source>
        <dbReference type="PROSITE" id="PS50850"/>
    </source>
</evidence>
<evidence type="ECO:0000256" key="1">
    <source>
        <dbReference type="ARBA" id="ARBA00022692"/>
    </source>
</evidence>
<evidence type="ECO:0000313" key="6">
    <source>
        <dbReference type="EMBL" id="RXN87835.1"/>
    </source>
</evidence>
<feature type="domain" description="Major facilitator superfamily (MFS) profile" evidence="5">
    <location>
        <begin position="43"/>
        <end position="436"/>
    </location>
</feature>
<dbReference type="CDD" id="cd17324">
    <property type="entry name" value="MFS_NepI_like"/>
    <property type="match status" value="1"/>
</dbReference>
<protein>
    <submittedName>
        <fullName evidence="6">MFS transporter</fullName>
    </submittedName>
</protein>
<dbReference type="PANTHER" id="PTHR42910:SF1">
    <property type="entry name" value="MAJOR FACILITATOR SUPERFAMILY (MFS) PROFILE DOMAIN-CONTAINING PROTEIN"/>
    <property type="match status" value="1"/>
</dbReference>
<dbReference type="InterPro" id="IPR036259">
    <property type="entry name" value="MFS_trans_sf"/>
</dbReference>
<feature type="transmembrane region" description="Helical" evidence="4">
    <location>
        <begin position="140"/>
        <end position="161"/>
    </location>
</feature>
<evidence type="ECO:0000256" key="2">
    <source>
        <dbReference type="ARBA" id="ARBA00022989"/>
    </source>
</evidence>
<dbReference type="PANTHER" id="PTHR42910">
    <property type="entry name" value="TRANSPORTER SCO4007-RELATED"/>
    <property type="match status" value="1"/>
</dbReference>
<dbReference type="InterPro" id="IPR011701">
    <property type="entry name" value="MFS"/>
</dbReference>